<dbReference type="AlphaFoldDB" id="A0AA88AGP4"/>
<evidence type="ECO:0000313" key="1">
    <source>
        <dbReference type="EMBL" id="GMN45598.1"/>
    </source>
</evidence>
<name>A0AA88AGP4_FICCA</name>
<protein>
    <submittedName>
        <fullName evidence="1">Uncharacterized protein</fullName>
    </submittedName>
</protein>
<evidence type="ECO:0000313" key="2">
    <source>
        <dbReference type="Proteomes" id="UP001187192"/>
    </source>
</evidence>
<dbReference type="Proteomes" id="UP001187192">
    <property type="component" value="Unassembled WGS sequence"/>
</dbReference>
<dbReference type="EMBL" id="BTGU01000020">
    <property type="protein sequence ID" value="GMN45598.1"/>
    <property type="molecule type" value="Genomic_DNA"/>
</dbReference>
<reference evidence="1" key="1">
    <citation type="submission" date="2023-07" db="EMBL/GenBank/DDBJ databases">
        <title>draft genome sequence of fig (Ficus carica).</title>
        <authorList>
            <person name="Takahashi T."/>
            <person name="Nishimura K."/>
        </authorList>
    </citation>
    <scope>NUCLEOTIDE SEQUENCE</scope>
</reference>
<comment type="caution">
    <text evidence="1">The sequence shown here is derived from an EMBL/GenBank/DDBJ whole genome shotgun (WGS) entry which is preliminary data.</text>
</comment>
<accession>A0AA88AGP4</accession>
<gene>
    <name evidence="1" type="ORF">TIFTF001_014793</name>
</gene>
<organism evidence="1 2">
    <name type="scientific">Ficus carica</name>
    <name type="common">Common fig</name>
    <dbReference type="NCBI Taxonomy" id="3494"/>
    <lineage>
        <taxon>Eukaryota</taxon>
        <taxon>Viridiplantae</taxon>
        <taxon>Streptophyta</taxon>
        <taxon>Embryophyta</taxon>
        <taxon>Tracheophyta</taxon>
        <taxon>Spermatophyta</taxon>
        <taxon>Magnoliopsida</taxon>
        <taxon>eudicotyledons</taxon>
        <taxon>Gunneridae</taxon>
        <taxon>Pentapetalae</taxon>
        <taxon>rosids</taxon>
        <taxon>fabids</taxon>
        <taxon>Rosales</taxon>
        <taxon>Moraceae</taxon>
        <taxon>Ficeae</taxon>
        <taxon>Ficus</taxon>
    </lineage>
</organism>
<sequence length="183" mass="21084">MDQPGNECPHFRNFLRCNSRVSVFLPPIILRTSIPPRAKGGSENGEKVGNLEGVAVSLSRLTGGAVLERERETENTWRVKLVPGLDCTWLCVSLVIKLCREEKCEEEECLSIRNDVVLVSLVGHMWDLRLSLEYRRRVHEIPETTKSFLCLSSREMEIKGHRNWIPFKTSDFKEEKVLFMLLQ</sequence>
<proteinExistence type="predicted"/>
<keyword evidence="2" id="KW-1185">Reference proteome</keyword>